<feature type="compositionally biased region" description="Gly residues" evidence="2">
    <location>
        <begin position="670"/>
        <end position="679"/>
    </location>
</feature>
<comment type="caution">
    <text evidence="5">The sequence shown here is derived from an EMBL/GenBank/DDBJ whole genome shotgun (WGS) entry which is preliminary data.</text>
</comment>
<dbReference type="OrthoDB" id="2334741at2759"/>
<feature type="compositionally biased region" description="Low complexity" evidence="2">
    <location>
        <begin position="431"/>
        <end position="442"/>
    </location>
</feature>
<feature type="region of interest" description="Disordered" evidence="2">
    <location>
        <begin position="647"/>
        <end position="683"/>
    </location>
</feature>
<evidence type="ECO:0000313" key="6">
    <source>
        <dbReference type="Proteomes" id="UP000075714"/>
    </source>
</evidence>
<keyword evidence="6" id="KW-1185">Reference proteome</keyword>
<feature type="domain" description="C-terminal of Roc COR-B" evidence="4">
    <location>
        <begin position="266"/>
        <end position="399"/>
    </location>
</feature>
<feature type="region of interest" description="Disordered" evidence="2">
    <location>
        <begin position="409"/>
        <end position="442"/>
    </location>
</feature>
<dbReference type="InterPro" id="IPR027417">
    <property type="entry name" value="P-loop_NTPase"/>
</dbReference>
<reference evidence="6" key="1">
    <citation type="journal article" date="2016" name="Nat. Commun.">
        <title>The Gonium pectorale genome demonstrates co-option of cell cycle regulation during the evolution of multicellularity.</title>
        <authorList>
            <person name="Hanschen E.R."/>
            <person name="Marriage T.N."/>
            <person name="Ferris P.J."/>
            <person name="Hamaji T."/>
            <person name="Toyoda A."/>
            <person name="Fujiyama A."/>
            <person name="Neme R."/>
            <person name="Noguchi H."/>
            <person name="Minakuchi Y."/>
            <person name="Suzuki M."/>
            <person name="Kawai-Toyooka H."/>
            <person name="Smith D.R."/>
            <person name="Sparks H."/>
            <person name="Anderson J."/>
            <person name="Bakaric R."/>
            <person name="Luria V."/>
            <person name="Karger A."/>
            <person name="Kirschner M.W."/>
            <person name="Durand P.M."/>
            <person name="Michod R.E."/>
            <person name="Nozaki H."/>
            <person name="Olson B.J."/>
        </authorList>
    </citation>
    <scope>NUCLEOTIDE SEQUENCE [LARGE SCALE GENOMIC DNA]</scope>
    <source>
        <strain evidence="6">NIES-2863</strain>
    </source>
</reference>
<dbReference type="Gene3D" id="3.40.50.300">
    <property type="entry name" value="P-loop containing nucleotide triphosphate hydrolases"/>
    <property type="match status" value="1"/>
</dbReference>
<dbReference type="AlphaFoldDB" id="A0A150GJ15"/>
<proteinExistence type="predicted"/>
<accession>A0A150GJ15</accession>
<dbReference type="STRING" id="33097.A0A150GJ15"/>
<evidence type="ECO:0000256" key="2">
    <source>
        <dbReference type="SAM" id="MobiDB-lite"/>
    </source>
</evidence>
<sequence length="746" mass="80779">MASRAVYLVLYRSRDDSELDRLQEYMDRIQALAPGAPMVLVGTHAGERTEGGGGEFRPKRPPSSLFSSFPSLHREPLFVSSMNGYGLEALRRTVLRLALRQPGVGELLPASFVKLRSALRTFFRLLADFGDVLSFEHVPGLEDAVVLRPQWVADVMAHVITMNDAKLRLLEAGEGGGGTAAHGRGGCTGRVAKRALLRLLEDVSPSRAEGLLALLENFSMMHSIDGDTALVPPLLPDASSARGAGLLYEEAAQSPDRSRWRWWSAHYEYSYLPDALLCRLLCRVLALPNLEVLEAWRFGAVTRRNGHLAMVSQGTVRGVDRHVVSVLVCGPRPENLGCLVSAKLRDLLAEAFPGVKLEDIRYGCPHCAQTRQRQPGFFKARLLQRKAANRETVTCEACDGDGLDLSDCLDKDDQAAPWRPERPPPPPPPSTTTTSDSAAATAAAAAAAAAALPPAGWHSQQEALMDRMLALMGRMSAQLSADSATRRAEYSDLRALAGARAEGEEELVRRVTAVARLVAGTDSKPLPSLHVVLPMPSGERPWWDRKGLLKARFRLHLLCEHPGGPHLTDHGGYEIERPSEWLRRYAPGVRLATHALGLLLGAGVRALTSGATDMGLGRLGALVDEHVLNEPLEAFGRLNGLLSSLQQGEQAQAQQGGGGADEEEDKAAAGAGGPSGGSAGVASWQAQHQVDLTNSQEARREIEALVRRQDPLGNYGNLQKVKTRAGDVLWLCKCHALEHVRNNTCW</sequence>
<evidence type="ECO:0000259" key="3">
    <source>
        <dbReference type="Pfam" id="PF16095"/>
    </source>
</evidence>
<feature type="compositionally biased region" description="Basic and acidic residues" evidence="2">
    <location>
        <begin position="409"/>
        <end position="422"/>
    </location>
</feature>
<feature type="domain" description="COR" evidence="3">
    <location>
        <begin position="117"/>
        <end position="235"/>
    </location>
</feature>
<dbReference type="Proteomes" id="UP000075714">
    <property type="component" value="Unassembled WGS sequence"/>
</dbReference>
<keyword evidence="1" id="KW-0677">Repeat</keyword>
<dbReference type="InterPro" id="IPR032171">
    <property type="entry name" value="COR-A"/>
</dbReference>
<gene>
    <name evidence="5" type="ORF">GPECTOR_19g215</name>
</gene>
<dbReference type="Pfam" id="PF16095">
    <property type="entry name" value="COR-A"/>
    <property type="match status" value="1"/>
</dbReference>
<dbReference type="EMBL" id="LSYV01000020">
    <property type="protein sequence ID" value="KXZ49764.1"/>
    <property type="molecule type" value="Genomic_DNA"/>
</dbReference>
<name>A0A150GJ15_GONPE</name>
<organism evidence="5 6">
    <name type="scientific">Gonium pectorale</name>
    <name type="common">Green alga</name>
    <dbReference type="NCBI Taxonomy" id="33097"/>
    <lineage>
        <taxon>Eukaryota</taxon>
        <taxon>Viridiplantae</taxon>
        <taxon>Chlorophyta</taxon>
        <taxon>core chlorophytes</taxon>
        <taxon>Chlorophyceae</taxon>
        <taxon>CS clade</taxon>
        <taxon>Chlamydomonadales</taxon>
        <taxon>Volvocaceae</taxon>
        <taxon>Gonium</taxon>
    </lineage>
</organism>
<evidence type="ECO:0000256" key="1">
    <source>
        <dbReference type="ARBA" id="ARBA00022737"/>
    </source>
</evidence>
<dbReference type="InterPro" id="IPR057263">
    <property type="entry name" value="COR-B"/>
</dbReference>
<protein>
    <submittedName>
        <fullName evidence="5">Uncharacterized protein</fullName>
    </submittedName>
</protein>
<evidence type="ECO:0000259" key="4">
    <source>
        <dbReference type="Pfam" id="PF25497"/>
    </source>
</evidence>
<dbReference type="Pfam" id="PF25497">
    <property type="entry name" value="COR-B"/>
    <property type="match status" value="1"/>
</dbReference>
<evidence type="ECO:0000313" key="5">
    <source>
        <dbReference type="EMBL" id="KXZ49764.1"/>
    </source>
</evidence>